<reference evidence="1 2" key="1">
    <citation type="journal article" date="2018" name="PLoS Genet.">
        <title>Population sequencing reveals clonal diversity and ancestral inbreeding in the grapevine cultivar Chardonnay.</title>
        <authorList>
            <person name="Roach M.J."/>
            <person name="Johnson D.L."/>
            <person name="Bohlmann J."/>
            <person name="van Vuuren H.J."/>
            <person name="Jones S.J."/>
            <person name="Pretorius I.S."/>
            <person name="Schmidt S.A."/>
            <person name="Borneman A.R."/>
        </authorList>
    </citation>
    <scope>NUCLEOTIDE SEQUENCE [LARGE SCALE GENOMIC DNA]</scope>
    <source>
        <strain evidence="2">cv. Chardonnay</strain>
        <tissue evidence="1">Leaf</tissue>
    </source>
</reference>
<dbReference type="EMBL" id="QGNW01000079">
    <property type="protein sequence ID" value="RVX00808.1"/>
    <property type="molecule type" value="Genomic_DNA"/>
</dbReference>
<evidence type="ECO:0000313" key="2">
    <source>
        <dbReference type="Proteomes" id="UP000288805"/>
    </source>
</evidence>
<sequence>MRPCENVMALSEGVLDVPGLFWRQEGTDIREVSSSSEIWIVCKGSATGGSLSAGLSDCYWSRRGRIQGGVHPPDWFLPLVLSGSIGERLTDCRIGRFAHPCHVRPKMTLKGDKSCTTENCTLRVTGLAWTGSTISPKEVVDDPLNPDKIRPGFSRPDASHVEVSYSRDRMRASRCGCNIRVGSTGGKMIVHLWGEGPPTIPGRMELTCSRTDVPATTFVSFVWSRTPRDLALPAFDRTALAGPEVWHFFPTTSGCLSSNQDLWVAAHTSSSSIEYLLARRNKSSIVVGGFLASDSKNGDAWTDASLEICRTASMLVLMFCLCRAKHKYCPTKASDRSLKLSTELGGAVNVLHHRGDHRVGCAPQVVATGGLGLLGSCGPSLARIESDNWGYIDSRSGLEFATWPLERCDGEAPSMKLYAQHTFSSLNLTSPRGELAVVACLPTVFFRWLGAIQNYLPLPSRRAASEGVAIFAVVPAKVSEQGVRTHPPMVLSAMGDFWLVMMPLGGGRAIITLRAADKIVGGATV</sequence>
<comment type="caution">
    <text evidence="1">The sequence shown here is derived from an EMBL/GenBank/DDBJ whole genome shotgun (WGS) entry which is preliminary data.</text>
</comment>
<accession>A0A438IVN3</accession>
<organism evidence="1 2">
    <name type="scientific">Vitis vinifera</name>
    <name type="common">Grape</name>
    <dbReference type="NCBI Taxonomy" id="29760"/>
    <lineage>
        <taxon>Eukaryota</taxon>
        <taxon>Viridiplantae</taxon>
        <taxon>Streptophyta</taxon>
        <taxon>Embryophyta</taxon>
        <taxon>Tracheophyta</taxon>
        <taxon>Spermatophyta</taxon>
        <taxon>Magnoliopsida</taxon>
        <taxon>eudicotyledons</taxon>
        <taxon>Gunneridae</taxon>
        <taxon>Pentapetalae</taxon>
        <taxon>rosids</taxon>
        <taxon>Vitales</taxon>
        <taxon>Vitaceae</taxon>
        <taxon>Viteae</taxon>
        <taxon>Vitis</taxon>
    </lineage>
</organism>
<proteinExistence type="predicted"/>
<dbReference type="Proteomes" id="UP000288805">
    <property type="component" value="Unassembled WGS sequence"/>
</dbReference>
<dbReference type="AlphaFoldDB" id="A0A438IVN3"/>
<name>A0A438IVN3_VITVI</name>
<gene>
    <name evidence="1" type="ORF">CK203_026372</name>
</gene>
<protein>
    <submittedName>
        <fullName evidence="1">Uncharacterized protein</fullName>
    </submittedName>
</protein>
<evidence type="ECO:0000313" key="1">
    <source>
        <dbReference type="EMBL" id="RVX00808.1"/>
    </source>
</evidence>